<dbReference type="CDD" id="cd02440">
    <property type="entry name" value="AdoMet_MTases"/>
    <property type="match status" value="1"/>
</dbReference>
<dbReference type="GO" id="GO:0032259">
    <property type="term" value="P:methylation"/>
    <property type="evidence" value="ECO:0007669"/>
    <property type="project" value="UniProtKB-KW"/>
</dbReference>
<dbReference type="EMBL" id="QUSW01000001">
    <property type="protein sequence ID" value="RQP25947.1"/>
    <property type="molecule type" value="Genomic_DNA"/>
</dbReference>
<dbReference type="InterPro" id="IPR029063">
    <property type="entry name" value="SAM-dependent_MTases_sf"/>
</dbReference>
<comment type="caution">
    <text evidence="2">The sequence shown here is derived from an EMBL/GenBank/DDBJ whole genome shotgun (WGS) entry which is preliminary data.</text>
</comment>
<dbReference type="RefSeq" id="WP_124538615.1">
    <property type="nucleotide sequence ID" value="NZ_QUSW01000001.1"/>
</dbReference>
<gene>
    <name evidence="2" type="ORF">DZC73_02525</name>
</gene>
<name>A0A3N7HUE1_9BURK</name>
<dbReference type="GO" id="GO:0008168">
    <property type="term" value="F:methyltransferase activity"/>
    <property type="evidence" value="ECO:0007669"/>
    <property type="project" value="UniProtKB-KW"/>
</dbReference>
<proteinExistence type="predicted"/>
<dbReference type="Pfam" id="PF13649">
    <property type="entry name" value="Methyltransf_25"/>
    <property type="match status" value="1"/>
</dbReference>
<organism evidence="2 3">
    <name type="scientific">Piscinibacter terrae</name>
    <dbReference type="NCBI Taxonomy" id="2496871"/>
    <lineage>
        <taxon>Bacteria</taxon>
        <taxon>Pseudomonadati</taxon>
        <taxon>Pseudomonadota</taxon>
        <taxon>Betaproteobacteria</taxon>
        <taxon>Burkholderiales</taxon>
        <taxon>Sphaerotilaceae</taxon>
        <taxon>Piscinibacter</taxon>
    </lineage>
</organism>
<evidence type="ECO:0000259" key="1">
    <source>
        <dbReference type="Pfam" id="PF13649"/>
    </source>
</evidence>
<dbReference type="Proteomes" id="UP000267464">
    <property type="component" value="Unassembled WGS sequence"/>
</dbReference>
<keyword evidence="2" id="KW-0489">Methyltransferase</keyword>
<keyword evidence="3" id="KW-1185">Reference proteome</keyword>
<sequence>MPPTRDNLRSIRKYRHAAAAYDRTTRPTWPIRMRCIELLKLDAGDCVLDVGCGTGLSFEPILEKVGRNGNLIAFEQSPHMFRQAELRAKGLIAQGWNIELLCASAEEVRFKGRPDAALFHYVHDISRTPQAVDNLFEQLPPGTRIAIAGMKFFPWWLAPLNLLAWLKNRPYNVRAHELHKPWSLIEPRLQNFNWKPTQGGMGYIGSGRVRGTGP</sequence>
<dbReference type="Gene3D" id="3.40.50.150">
    <property type="entry name" value="Vaccinia Virus protein VP39"/>
    <property type="match status" value="1"/>
</dbReference>
<evidence type="ECO:0000313" key="3">
    <source>
        <dbReference type="Proteomes" id="UP000267464"/>
    </source>
</evidence>
<dbReference type="InterPro" id="IPR041698">
    <property type="entry name" value="Methyltransf_25"/>
</dbReference>
<feature type="domain" description="Methyltransferase" evidence="1">
    <location>
        <begin position="47"/>
        <end position="142"/>
    </location>
</feature>
<dbReference type="SUPFAM" id="SSF53335">
    <property type="entry name" value="S-adenosyl-L-methionine-dependent methyltransferases"/>
    <property type="match status" value="1"/>
</dbReference>
<protein>
    <submittedName>
        <fullName evidence="2">Class I SAM-dependent methyltransferase</fullName>
    </submittedName>
</protein>
<evidence type="ECO:0000313" key="2">
    <source>
        <dbReference type="EMBL" id="RQP25947.1"/>
    </source>
</evidence>
<reference evidence="2 3" key="2">
    <citation type="submission" date="2018-12" db="EMBL/GenBank/DDBJ databases">
        <title>Rhizobacter gummiphilus sp. nov., a rubber-degrading bacterium isolated from the soil of a botanical garden in Japan.</title>
        <authorList>
            <person name="Shunsuke S.S."/>
        </authorList>
    </citation>
    <scope>NUCLEOTIDE SEQUENCE [LARGE SCALE GENOMIC DNA]</scope>
    <source>
        <strain evidence="2 3">S-16</strain>
    </source>
</reference>
<reference evidence="2 3" key="1">
    <citation type="submission" date="2018-08" db="EMBL/GenBank/DDBJ databases">
        <authorList>
            <person name="Khan S.A."/>
            <person name="Jeon C.O."/>
            <person name="Chun B.H."/>
            <person name="Jeong S.E."/>
        </authorList>
    </citation>
    <scope>NUCLEOTIDE SEQUENCE [LARGE SCALE GENOMIC DNA]</scope>
    <source>
        <strain evidence="2 3">S-16</strain>
    </source>
</reference>
<accession>A0A3N7HUE1</accession>
<keyword evidence="2" id="KW-0808">Transferase</keyword>
<dbReference type="AlphaFoldDB" id="A0A3N7HUE1"/>
<dbReference type="OrthoDB" id="8595155at2"/>